<dbReference type="AlphaFoldDB" id="A0A4Z2H2N7"/>
<comment type="caution">
    <text evidence="2">The sequence shown here is derived from an EMBL/GenBank/DDBJ whole genome shotgun (WGS) entry which is preliminary data.</text>
</comment>
<evidence type="ECO:0000313" key="2">
    <source>
        <dbReference type="EMBL" id="TNN59132.1"/>
    </source>
</evidence>
<proteinExistence type="predicted"/>
<feature type="compositionally biased region" description="Basic and acidic residues" evidence="1">
    <location>
        <begin position="94"/>
        <end position="110"/>
    </location>
</feature>
<name>A0A4Z2H2N7_9TELE</name>
<sequence>MERAARTLALSEVLLPPKPPAPTTNTENWLKQMSCSPLHFWSRGLSGGFTPSRHKQRSRQLEPLLLDHYFMRCHYTGGAMFYSSSSATEGSEESGERQPVHSLGLDEEHGAAAASHPHF</sequence>
<accession>A0A4Z2H2N7</accession>
<reference evidence="2 3" key="1">
    <citation type="submission" date="2019-03" db="EMBL/GenBank/DDBJ databases">
        <title>First draft genome of Liparis tanakae, snailfish: a comprehensive survey of snailfish specific genes.</title>
        <authorList>
            <person name="Kim W."/>
            <person name="Song I."/>
            <person name="Jeong J.-H."/>
            <person name="Kim D."/>
            <person name="Kim S."/>
            <person name="Ryu S."/>
            <person name="Song J.Y."/>
            <person name="Lee S.K."/>
        </authorList>
    </citation>
    <scope>NUCLEOTIDE SEQUENCE [LARGE SCALE GENOMIC DNA]</scope>
    <source>
        <tissue evidence="2">Muscle</tissue>
    </source>
</reference>
<gene>
    <name evidence="2" type="ORF">EYF80_030666</name>
</gene>
<keyword evidence="3" id="KW-1185">Reference proteome</keyword>
<evidence type="ECO:0000256" key="1">
    <source>
        <dbReference type="SAM" id="MobiDB-lite"/>
    </source>
</evidence>
<feature type="region of interest" description="Disordered" evidence="1">
    <location>
        <begin position="84"/>
        <end position="119"/>
    </location>
</feature>
<evidence type="ECO:0000313" key="3">
    <source>
        <dbReference type="Proteomes" id="UP000314294"/>
    </source>
</evidence>
<dbReference type="EMBL" id="SRLO01000363">
    <property type="protein sequence ID" value="TNN59132.1"/>
    <property type="molecule type" value="Genomic_DNA"/>
</dbReference>
<dbReference type="Proteomes" id="UP000314294">
    <property type="component" value="Unassembled WGS sequence"/>
</dbReference>
<organism evidence="2 3">
    <name type="scientific">Liparis tanakae</name>
    <name type="common">Tanaka's snailfish</name>
    <dbReference type="NCBI Taxonomy" id="230148"/>
    <lineage>
        <taxon>Eukaryota</taxon>
        <taxon>Metazoa</taxon>
        <taxon>Chordata</taxon>
        <taxon>Craniata</taxon>
        <taxon>Vertebrata</taxon>
        <taxon>Euteleostomi</taxon>
        <taxon>Actinopterygii</taxon>
        <taxon>Neopterygii</taxon>
        <taxon>Teleostei</taxon>
        <taxon>Neoteleostei</taxon>
        <taxon>Acanthomorphata</taxon>
        <taxon>Eupercaria</taxon>
        <taxon>Perciformes</taxon>
        <taxon>Cottioidei</taxon>
        <taxon>Cottales</taxon>
        <taxon>Liparidae</taxon>
        <taxon>Liparis</taxon>
    </lineage>
</organism>
<protein>
    <submittedName>
        <fullName evidence="2">Uncharacterized protein</fullName>
    </submittedName>
</protein>